<feature type="transmembrane region" description="Helical" evidence="4">
    <location>
        <begin position="177"/>
        <end position="197"/>
    </location>
</feature>
<protein>
    <recommendedName>
        <fullName evidence="7">Mce-associated membrane protein</fullName>
    </recommendedName>
</protein>
<gene>
    <name evidence="5" type="ORF">GCM10009754_12830</name>
</gene>
<accession>A0ABP5BM41</accession>
<evidence type="ECO:0000313" key="6">
    <source>
        <dbReference type="Proteomes" id="UP001501116"/>
    </source>
</evidence>
<comment type="caution">
    <text evidence="5">The sequence shown here is derived from an EMBL/GenBank/DDBJ whole genome shotgun (WGS) entry which is preliminary data.</text>
</comment>
<evidence type="ECO:0000256" key="4">
    <source>
        <dbReference type="SAM" id="Phobius"/>
    </source>
</evidence>
<evidence type="ECO:0000313" key="5">
    <source>
        <dbReference type="EMBL" id="GAA1946326.1"/>
    </source>
</evidence>
<keyword evidence="2 4" id="KW-0472">Membrane</keyword>
<dbReference type="EMBL" id="BAAANN010000004">
    <property type="protein sequence ID" value="GAA1946326.1"/>
    <property type="molecule type" value="Genomic_DNA"/>
</dbReference>
<comment type="subcellular location">
    <subcellularLocation>
        <location evidence="1">Membrane</location>
    </subcellularLocation>
</comment>
<feature type="compositionally biased region" description="Low complexity" evidence="3">
    <location>
        <begin position="85"/>
        <end position="101"/>
    </location>
</feature>
<name>A0ABP5BM41_9PSEU</name>
<dbReference type="PANTHER" id="PTHR37042:SF4">
    <property type="entry name" value="OUTER MEMBRANE PROTEIN RV1973"/>
    <property type="match status" value="1"/>
</dbReference>
<dbReference type="PANTHER" id="PTHR37042">
    <property type="entry name" value="OUTER MEMBRANE PROTEIN RV1973"/>
    <property type="match status" value="1"/>
</dbReference>
<feature type="region of interest" description="Disordered" evidence="3">
    <location>
        <begin position="1"/>
        <end position="169"/>
    </location>
</feature>
<feature type="compositionally biased region" description="Low complexity" evidence="3">
    <location>
        <begin position="352"/>
        <end position="365"/>
    </location>
</feature>
<keyword evidence="4" id="KW-1133">Transmembrane helix</keyword>
<evidence type="ECO:0008006" key="7">
    <source>
        <dbReference type="Google" id="ProtNLM"/>
    </source>
</evidence>
<dbReference type="Proteomes" id="UP001501116">
    <property type="component" value="Unassembled WGS sequence"/>
</dbReference>
<sequence>MPPSRRKPPQPSARRPRVAGLHKPAGKPSPRPRPEPADGAAEPVDEATTVDALTGEPSGGATPAEAADTEESFVDTNAVGHVESAEPVESAESTESTGSTESIEDTVVRPGADADAPEKVTPEPVPAKPSPRRKARDSGAPKPESEIEATEAEQPVAEDGGEPPEVSPEQRARRKKFILAGALILAGLLLAGLAVFFKVKQNEVDSSTSNAALLDMAKTAQVQQDVSGAVESLFSYDFNDLAKTKKAANDVLVTDTARDKYNKEFAEVERLAPQQKMVVTVKVTRTATILIDGDRAKVLVFVDQTSIRTGGDPKAANNKVAGGSQLSVTAQLKDGKWKIADLDAYNGGTATPQGEQPVPLPGGQQQPPPSK</sequence>
<reference evidence="6" key="1">
    <citation type="journal article" date="2019" name="Int. J. Syst. Evol. Microbiol.">
        <title>The Global Catalogue of Microorganisms (GCM) 10K type strain sequencing project: providing services to taxonomists for standard genome sequencing and annotation.</title>
        <authorList>
            <consortium name="The Broad Institute Genomics Platform"/>
            <consortium name="The Broad Institute Genome Sequencing Center for Infectious Disease"/>
            <person name="Wu L."/>
            <person name="Ma J."/>
        </authorList>
    </citation>
    <scope>NUCLEOTIDE SEQUENCE [LARGE SCALE GENOMIC DNA]</scope>
    <source>
        <strain evidence="6">JCM 14545</strain>
    </source>
</reference>
<evidence type="ECO:0000256" key="1">
    <source>
        <dbReference type="ARBA" id="ARBA00004370"/>
    </source>
</evidence>
<feature type="compositionally biased region" description="Basic and acidic residues" evidence="3">
    <location>
        <begin position="136"/>
        <end position="145"/>
    </location>
</feature>
<keyword evidence="4" id="KW-0812">Transmembrane</keyword>
<keyword evidence="6" id="KW-1185">Reference proteome</keyword>
<feature type="region of interest" description="Disordered" evidence="3">
    <location>
        <begin position="343"/>
        <end position="371"/>
    </location>
</feature>
<organism evidence="5 6">
    <name type="scientific">Amycolatopsis minnesotensis</name>
    <dbReference type="NCBI Taxonomy" id="337894"/>
    <lineage>
        <taxon>Bacteria</taxon>
        <taxon>Bacillati</taxon>
        <taxon>Actinomycetota</taxon>
        <taxon>Actinomycetes</taxon>
        <taxon>Pseudonocardiales</taxon>
        <taxon>Pseudonocardiaceae</taxon>
        <taxon>Amycolatopsis</taxon>
    </lineage>
</organism>
<evidence type="ECO:0000256" key="2">
    <source>
        <dbReference type="ARBA" id="ARBA00023136"/>
    </source>
</evidence>
<proteinExistence type="predicted"/>
<evidence type="ECO:0000256" key="3">
    <source>
        <dbReference type="SAM" id="MobiDB-lite"/>
    </source>
</evidence>